<organism evidence="2">
    <name type="scientific">Mesocestoides corti</name>
    <name type="common">Flatworm</name>
    <dbReference type="NCBI Taxonomy" id="53468"/>
    <lineage>
        <taxon>Eukaryota</taxon>
        <taxon>Metazoa</taxon>
        <taxon>Spiralia</taxon>
        <taxon>Lophotrochozoa</taxon>
        <taxon>Platyhelminthes</taxon>
        <taxon>Cestoda</taxon>
        <taxon>Eucestoda</taxon>
        <taxon>Cyclophyllidea</taxon>
        <taxon>Mesocestoididae</taxon>
        <taxon>Mesocestoides</taxon>
    </lineage>
</organism>
<evidence type="ECO:0000313" key="2">
    <source>
        <dbReference type="WBParaSite" id="MCU_009898-RA"/>
    </source>
</evidence>
<protein>
    <submittedName>
        <fullName evidence="2">Serine/threonine protein kinase</fullName>
    </submittedName>
</protein>
<name>A0A5K3FRB1_MESCO</name>
<reference evidence="2" key="1">
    <citation type="submission" date="2019-11" db="UniProtKB">
        <authorList>
            <consortium name="WormBaseParasite"/>
        </authorList>
    </citation>
    <scope>IDENTIFICATION</scope>
</reference>
<dbReference type="AlphaFoldDB" id="A0A5K3FRB1"/>
<dbReference type="WBParaSite" id="MCU_009898-RA">
    <property type="protein sequence ID" value="MCU_009898-RA"/>
    <property type="gene ID" value="MCU_009898"/>
</dbReference>
<evidence type="ECO:0000256" key="1">
    <source>
        <dbReference type="SAM" id="MobiDB-lite"/>
    </source>
</evidence>
<sequence>CDPGTVSIEYNDERVAAAEPPAAAGSRGGLQASEPAFDRPSGGAPRPTPQAHHHSTVPSVWPQPAPSSADIRPSTALTDTPP</sequence>
<accession>A0A5K3FRB1</accession>
<feature type="region of interest" description="Disordered" evidence="1">
    <location>
        <begin position="1"/>
        <end position="82"/>
    </location>
</feature>
<proteinExistence type="predicted"/>